<dbReference type="InterPro" id="IPR012337">
    <property type="entry name" value="RNaseH-like_sf"/>
</dbReference>
<evidence type="ECO:0000259" key="1">
    <source>
        <dbReference type="Pfam" id="PF13456"/>
    </source>
</evidence>
<dbReference type="InterPro" id="IPR053151">
    <property type="entry name" value="RNase_H-like"/>
</dbReference>
<dbReference type="SUPFAM" id="SSF53098">
    <property type="entry name" value="Ribonuclease H-like"/>
    <property type="match status" value="1"/>
</dbReference>
<dbReference type="Pfam" id="PF13456">
    <property type="entry name" value="RVT_3"/>
    <property type="match status" value="1"/>
</dbReference>
<keyword evidence="3" id="KW-1185">Reference proteome</keyword>
<dbReference type="PANTHER" id="PTHR47723:SF23">
    <property type="entry name" value="REVERSE TRANSCRIPTASE-LIKE PROTEIN"/>
    <property type="match status" value="1"/>
</dbReference>
<evidence type="ECO:0000313" key="2">
    <source>
        <dbReference type="EMBL" id="KAL3519625.1"/>
    </source>
</evidence>
<dbReference type="InterPro" id="IPR002156">
    <property type="entry name" value="RNaseH_domain"/>
</dbReference>
<feature type="domain" description="RNase H type-1" evidence="1">
    <location>
        <begin position="46"/>
        <end position="131"/>
    </location>
</feature>
<gene>
    <name evidence="2" type="ORF">ACH5RR_017774</name>
</gene>
<organism evidence="2 3">
    <name type="scientific">Cinchona calisaya</name>
    <dbReference type="NCBI Taxonomy" id="153742"/>
    <lineage>
        <taxon>Eukaryota</taxon>
        <taxon>Viridiplantae</taxon>
        <taxon>Streptophyta</taxon>
        <taxon>Embryophyta</taxon>
        <taxon>Tracheophyta</taxon>
        <taxon>Spermatophyta</taxon>
        <taxon>Magnoliopsida</taxon>
        <taxon>eudicotyledons</taxon>
        <taxon>Gunneridae</taxon>
        <taxon>Pentapetalae</taxon>
        <taxon>asterids</taxon>
        <taxon>lamiids</taxon>
        <taxon>Gentianales</taxon>
        <taxon>Rubiaceae</taxon>
        <taxon>Cinchonoideae</taxon>
        <taxon>Cinchoneae</taxon>
        <taxon>Cinchona</taxon>
    </lineage>
</organism>
<dbReference type="PANTHER" id="PTHR47723">
    <property type="entry name" value="OS05G0353850 PROTEIN"/>
    <property type="match status" value="1"/>
</dbReference>
<reference evidence="2 3" key="1">
    <citation type="submission" date="2024-11" db="EMBL/GenBank/DDBJ databases">
        <title>A near-complete genome assembly of Cinchona calisaya.</title>
        <authorList>
            <person name="Lian D.C."/>
            <person name="Zhao X.W."/>
            <person name="Wei L."/>
        </authorList>
    </citation>
    <scope>NUCLEOTIDE SEQUENCE [LARGE SCALE GENOMIC DNA]</scope>
    <source>
        <tissue evidence="2">Nenye</tissue>
    </source>
</reference>
<dbReference type="InterPro" id="IPR044730">
    <property type="entry name" value="RNase_H-like_dom_plant"/>
</dbReference>
<dbReference type="Proteomes" id="UP001630127">
    <property type="component" value="Unassembled WGS sequence"/>
</dbReference>
<comment type="caution">
    <text evidence="2">The sequence shown here is derived from an EMBL/GenBank/DDBJ whole genome shotgun (WGS) entry which is preliminary data.</text>
</comment>
<protein>
    <recommendedName>
        <fullName evidence="1">RNase H type-1 domain-containing protein</fullName>
    </recommendedName>
</protein>
<dbReference type="CDD" id="cd06222">
    <property type="entry name" value="RNase_H_like"/>
    <property type="match status" value="1"/>
</dbReference>
<sequence>MMFVFSKSFGCARALKKPVGLLVRSWHKEPIQVVWEKPDIGWTKLNFDGSCKRKAGRASIGGVLRNHDAEFLLGYSEFIGQTNSTIAELVALQRGLELVQENGWRHVWVEGDSKSSVEIIAQKKQMGYHLKKPQIWHHNPPKEDVAHCTGRCTRLTKISRDDYPIPTFPRAKTGKGVVHERSSS</sequence>
<dbReference type="InterPro" id="IPR036397">
    <property type="entry name" value="RNaseH_sf"/>
</dbReference>
<dbReference type="AlphaFoldDB" id="A0ABD2ZMS3"/>
<name>A0ABD2ZMS3_9GENT</name>
<dbReference type="Gene3D" id="3.30.420.10">
    <property type="entry name" value="Ribonuclease H-like superfamily/Ribonuclease H"/>
    <property type="match status" value="1"/>
</dbReference>
<proteinExistence type="predicted"/>
<accession>A0ABD2ZMS3</accession>
<evidence type="ECO:0000313" key="3">
    <source>
        <dbReference type="Proteomes" id="UP001630127"/>
    </source>
</evidence>
<dbReference type="EMBL" id="JBJUIK010000008">
    <property type="protein sequence ID" value="KAL3519625.1"/>
    <property type="molecule type" value="Genomic_DNA"/>
</dbReference>